<dbReference type="InterPro" id="IPR011020">
    <property type="entry name" value="HTTM-like"/>
</dbReference>
<feature type="transmembrane region" description="Helical" evidence="8">
    <location>
        <begin position="233"/>
        <end position="253"/>
    </location>
</feature>
<protein>
    <recommendedName>
        <fullName evidence="9">HTTM-like domain-containing protein</fullName>
    </recommendedName>
</protein>
<evidence type="ECO:0000256" key="1">
    <source>
        <dbReference type="ARBA" id="ARBA00004127"/>
    </source>
</evidence>
<dbReference type="Pfam" id="PF05090">
    <property type="entry name" value="HTTM"/>
    <property type="match status" value="1"/>
</dbReference>
<feature type="domain" description="HTTM-like" evidence="9">
    <location>
        <begin position="36"/>
        <end position="296"/>
    </location>
</feature>
<evidence type="ECO:0000256" key="3">
    <source>
        <dbReference type="ARBA" id="ARBA00022989"/>
    </source>
</evidence>
<evidence type="ECO:0000259" key="9">
    <source>
        <dbReference type="SMART" id="SM00752"/>
    </source>
</evidence>
<feature type="region of interest" description="Disordered" evidence="7">
    <location>
        <begin position="311"/>
        <end position="331"/>
    </location>
</feature>
<dbReference type="Pfam" id="PF22777">
    <property type="entry name" value="VKGC_lumenal_dom"/>
    <property type="match status" value="1"/>
</dbReference>
<accession>A0ABP1QLB8</accession>
<keyword evidence="2 8" id="KW-0812">Transmembrane</keyword>
<sequence>MAKLVELLLRYFPIRFVIRLTEFLSIKYLQLVDYLHTKCDPTPLALFRILFGFLMALDVFQERGLSDADIRFGDPNYCFFPLFEWIQPLPTQQACILYSIMWAGSIGIMLGLKFRLSCLLYLCPYVYFFLLDKSRWNNHSYLFGLFAMLLTWSGAGHHMSIDTLNLPAKNKLSGVPKWNYLILKFQISLLYFFAGVKKLFDSDWVNGYSMKNLSKHSLFSPLKMVTDAETIEFYMVHMGGLVYDLTVGFMLNFDFSKKAAYLLSLMFHGLNSQIFHIGMFPYVCLASLVLFCKPHEFPCSLFKSKLDQKSRNNSSDKLQRTQQHGSSIPRNSCSSRVTTGFLLFYILLQIVLPFSHSITQGYNTWTKGLYGYSWDMMINSWETLHQKITVRNYETGDERYLDPDVWVTNDRWSSHPDMARQYAGCISRNLARFNITNIEIYMDVWKSLNGRFQQRMYDPRVNILTAPWSPFEEVTWVLPLLRQFSHYRQDHFQRIAKEVSNWTESSDVIFVADFPGLYLENYLPKELGNVSITILSGQIMIEQDGDPNITLSTIRMSAGNEATTGDDGSNTSNGDVLISTKHGIRSAEFHKVHVVSFPNPSCYMYTYTNDTAEKLKRTKGSEYEGDGENSIISQIWNEIKGFTLEKYQEFATSIYLVANAHLNLFFDVPMVIRKSINSPD</sequence>
<evidence type="ECO:0000313" key="11">
    <source>
        <dbReference type="Proteomes" id="UP001642540"/>
    </source>
</evidence>
<feature type="transmembrane region" description="Helical" evidence="8">
    <location>
        <begin position="337"/>
        <end position="354"/>
    </location>
</feature>
<keyword evidence="6" id="KW-0456">Lyase</keyword>
<evidence type="ECO:0000313" key="10">
    <source>
        <dbReference type="EMBL" id="CAL8106504.1"/>
    </source>
</evidence>
<feature type="transmembrane region" description="Helical" evidence="8">
    <location>
        <begin position="181"/>
        <end position="200"/>
    </location>
</feature>
<evidence type="ECO:0000256" key="2">
    <source>
        <dbReference type="ARBA" id="ARBA00022692"/>
    </source>
</evidence>
<comment type="subcellular location">
    <subcellularLocation>
        <location evidence="1">Endomembrane system</location>
        <topology evidence="1">Multi-pass membrane protein</topology>
    </subcellularLocation>
</comment>
<evidence type="ECO:0000256" key="5">
    <source>
        <dbReference type="ARBA" id="ARBA00023157"/>
    </source>
</evidence>
<dbReference type="Proteomes" id="UP001642540">
    <property type="component" value="Unassembled WGS sequence"/>
</dbReference>
<gene>
    <name evidence="10" type="ORF">ODALV1_LOCUS12377</name>
</gene>
<dbReference type="InterPro" id="IPR053934">
    <property type="entry name" value="HTTM_dom"/>
</dbReference>
<organism evidence="10 11">
    <name type="scientific">Orchesella dallaii</name>
    <dbReference type="NCBI Taxonomy" id="48710"/>
    <lineage>
        <taxon>Eukaryota</taxon>
        <taxon>Metazoa</taxon>
        <taxon>Ecdysozoa</taxon>
        <taxon>Arthropoda</taxon>
        <taxon>Hexapoda</taxon>
        <taxon>Collembola</taxon>
        <taxon>Entomobryomorpha</taxon>
        <taxon>Entomobryoidea</taxon>
        <taxon>Orchesellidae</taxon>
        <taxon>Orchesellinae</taxon>
        <taxon>Orchesella</taxon>
    </lineage>
</organism>
<dbReference type="SMART" id="SM00752">
    <property type="entry name" value="HTTM"/>
    <property type="match status" value="1"/>
</dbReference>
<evidence type="ECO:0000256" key="6">
    <source>
        <dbReference type="ARBA" id="ARBA00023239"/>
    </source>
</evidence>
<keyword evidence="4 8" id="KW-0472">Membrane</keyword>
<dbReference type="InterPro" id="IPR053935">
    <property type="entry name" value="VKGC_lumenal_dom"/>
</dbReference>
<dbReference type="PANTHER" id="PTHR12639">
    <property type="entry name" value="VITAMIN K-DEPENDENT GAMMA-CARBOXYLASE"/>
    <property type="match status" value="1"/>
</dbReference>
<dbReference type="PANTHER" id="PTHR12639:SF6">
    <property type="entry name" value="VITAMIN K-DEPENDENT GAMMA-CARBOXYLASE"/>
    <property type="match status" value="1"/>
</dbReference>
<evidence type="ECO:0000256" key="4">
    <source>
        <dbReference type="ARBA" id="ARBA00023136"/>
    </source>
</evidence>
<dbReference type="EMBL" id="CAXLJM020000038">
    <property type="protein sequence ID" value="CAL8106504.1"/>
    <property type="molecule type" value="Genomic_DNA"/>
</dbReference>
<evidence type="ECO:0000256" key="8">
    <source>
        <dbReference type="SAM" id="Phobius"/>
    </source>
</evidence>
<name>A0ABP1QLB8_9HEXA</name>
<feature type="transmembrane region" description="Helical" evidence="8">
    <location>
        <begin position="273"/>
        <end position="292"/>
    </location>
</feature>
<evidence type="ECO:0000256" key="7">
    <source>
        <dbReference type="SAM" id="MobiDB-lite"/>
    </source>
</evidence>
<dbReference type="InterPro" id="IPR007782">
    <property type="entry name" value="VKG_COase"/>
</dbReference>
<comment type="caution">
    <text evidence="10">The sequence shown here is derived from an EMBL/GenBank/DDBJ whole genome shotgun (WGS) entry which is preliminary data.</text>
</comment>
<keyword evidence="5" id="KW-1015">Disulfide bond</keyword>
<feature type="transmembrane region" description="Helical" evidence="8">
    <location>
        <begin position="96"/>
        <end position="129"/>
    </location>
</feature>
<proteinExistence type="predicted"/>
<keyword evidence="3 8" id="KW-1133">Transmembrane helix</keyword>
<keyword evidence="11" id="KW-1185">Reference proteome</keyword>
<reference evidence="10 11" key="1">
    <citation type="submission" date="2024-08" db="EMBL/GenBank/DDBJ databases">
        <authorList>
            <person name="Cucini C."/>
            <person name="Frati F."/>
        </authorList>
    </citation>
    <scope>NUCLEOTIDE SEQUENCE [LARGE SCALE GENOMIC DNA]</scope>
</reference>
<feature type="transmembrane region" description="Helical" evidence="8">
    <location>
        <begin position="141"/>
        <end position="161"/>
    </location>
</feature>